<organism evidence="3 4">
    <name type="scientific">Terracoccus luteus</name>
    <dbReference type="NCBI Taxonomy" id="53356"/>
    <lineage>
        <taxon>Bacteria</taxon>
        <taxon>Bacillati</taxon>
        <taxon>Actinomycetota</taxon>
        <taxon>Actinomycetes</taxon>
        <taxon>Micrococcales</taxon>
        <taxon>Intrasporangiaceae</taxon>
        <taxon>Terracoccus</taxon>
    </lineage>
</organism>
<feature type="region of interest" description="Disordered" evidence="1">
    <location>
        <begin position="137"/>
        <end position="186"/>
    </location>
</feature>
<evidence type="ECO:0000256" key="1">
    <source>
        <dbReference type="SAM" id="MobiDB-lite"/>
    </source>
</evidence>
<dbReference type="Gene3D" id="2.60.60.30">
    <property type="entry name" value="sav2460 like domains"/>
    <property type="match status" value="2"/>
</dbReference>
<dbReference type="PANTHER" id="PTHR32097">
    <property type="entry name" value="CAMP-BINDING PROTEIN 1-RELATED"/>
    <property type="match status" value="1"/>
</dbReference>
<reference evidence="3 4" key="1">
    <citation type="submission" date="2020-08" db="EMBL/GenBank/DDBJ databases">
        <title>Genomic Encyclopedia of Type Strains, Phase IV (KMG-V): Genome sequencing to study the core and pangenomes of soil and plant-associated prokaryotes.</title>
        <authorList>
            <person name="Whitman W."/>
        </authorList>
    </citation>
    <scope>NUCLEOTIDE SEQUENCE [LARGE SCALE GENOMIC DNA]</scope>
    <source>
        <strain evidence="3 4">B3ACCR2</strain>
    </source>
</reference>
<comment type="caution">
    <text evidence="3">The sequence shown here is derived from an EMBL/GenBank/DDBJ whole genome shotgun (WGS) entry which is preliminary data.</text>
</comment>
<evidence type="ECO:0000313" key="3">
    <source>
        <dbReference type="EMBL" id="MBB2988499.1"/>
    </source>
</evidence>
<protein>
    <submittedName>
        <fullName evidence="3">Stress response protein SCP2</fullName>
    </submittedName>
</protein>
<evidence type="ECO:0000313" key="4">
    <source>
        <dbReference type="Proteomes" id="UP000590811"/>
    </source>
</evidence>
<feature type="compositionally biased region" description="Pro residues" evidence="1">
    <location>
        <begin position="138"/>
        <end position="161"/>
    </location>
</feature>
<dbReference type="Pfam" id="PF02342">
    <property type="entry name" value="TerD"/>
    <property type="match status" value="2"/>
</dbReference>
<evidence type="ECO:0000259" key="2">
    <source>
        <dbReference type="Pfam" id="PF02342"/>
    </source>
</evidence>
<sequence>MRDDGDFVFYNAPQHASGAVTYLGKHGPVGGGATDAVSVNLAALPAGIEKVVVTASCDGGTFRQLRDLTLVVTDTGTGAELARFTDMGASSEEALVAGELYQRAGAWKFRAVGQGWASGLAGLATDYGISVDDAAAAPPAPAGPSTPPPPVTPAAPAPAPVPASSNGSSASSSSGSPTRVVNLDKGKVSLKKGDRVSLVKTGAPPLDEVIMGLGWDPARGRRSIDLDASVIAFDAAGRKLEIVWFMHLKEFGGAIQHTGDNLTGKGDGDDEQIRVKLAQLPERVAALVFTINSFSGQKFTDVARAFCRLVDGRNGAELVRFDLTASEARTGVLMCAVIRTGAGPWEMRALGTFHDGRTVKKLVDPAAVALRH</sequence>
<accession>A0A839PYJ0</accession>
<proteinExistence type="predicted"/>
<dbReference type="InterPro" id="IPR051324">
    <property type="entry name" value="Stress/Tellurium_Resist"/>
</dbReference>
<gene>
    <name evidence="3" type="ORF">FHW14_003693</name>
</gene>
<dbReference type="InterPro" id="IPR003325">
    <property type="entry name" value="TerD"/>
</dbReference>
<feature type="domain" description="TerD" evidence="2">
    <location>
        <begin position="188"/>
        <end position="355"/>
    </location>
</feature>
<dbReference type="EMBL" id="JACHVT010000014">
    <property type="protein sequence ID" value="MBB2988499.1"/>
    <property type="molecule type" value="Genomic_DNA"/>
</dbReference>
<dbReference type="Proteomes" id="UP000590811">
    <property type="component" value="Unassembled WGS sequence"/>
</dbReference>
<name>A0A839PYJ0_9MICO</name>
<feature type="compositionally biased region" description="Low complexity" evidence="1">
    <location>
        <begin position="162"/>
        <end position="178"/>
    </location>
</feature>
<dbReference type="AlphaFoldDB" id="A0A839PYJ0"/>
<dbReference type="PANTHER" id="PTHR32097:SF17">
    <property type="entry name" value="CAMP-BINDING PROTEIN 1-RELATED"/>
    <property type="match status" value="1"/>
</dbReference>
<dbReference type="CDD" id="cd06974">
    <property type="entry name" value="TerD_like"/>
    <property type="match status" value="2"/>
</dbReference>
<feature type="domain" description="TerD" evidence="2">
    <location>
        <begin position="2"/>
        <end position="127"/>
    </location>
</feature>